<feature type="compositionally biased region" description="Polar residues" evidence="1">
    <location>
        <begin position="192"/>
        <end position="231"/>
    </location>
</feature>
<dbReference type="Pfam" id="PF13259">
    <property type="entry name" value="clamp_Gag1-like"/>
    <property type="match status" value="1"/>
</dbReference>
<evidence type="ECO:0000259" key="2">
    <source>
        <dbReference type="Pfam" id="PF13259"/>
    </source>
</evidence>
<proteinExistence type="predicted"/>
<dbReference type="InterPro" id="IPR053274">
    <property type="entry name" value="Fluconazole_resistance"/>
</dbReference>
<reference evidence="3" key="1">
    <citation type="submission" date="2014-02" db="EMBL/GenBank/DDBJ databases">
        <authorList>
            <person name="Genoscope - CEA"/>
        </authorList>
    </citation>
    <scope>NUCLEOTIDE SEQUENCE</scope>
    <source>
        <strain evidence="3">LS3</strain>
    </source>
</reference>
<evidence type="ECO:0000313" key="3">
    <source>
        <dbReference type="EMBL" id="CDP33739.1"/>
    </source>
</evidence>
<reference evidence="3" key="2">
    <citation type="submission" date="2014-06" db="EMBL/GenBank/DDBJ databases">
        <title>The complete genome of Blastobotrys (Arxula) adeninivorans LS3 - a yeast of biotechnological interest.</title>
        <authorList>
            <person name="Kunze G."/>
            <person name="Gaillardin C."/>
            <person name="Czernicka M."/>
            <person name="Durrens P."/>
            <person name="Martin T."/>
            <person name="Boer E."/>
            <person name="Gabaldon T."/>
            <person name="Cruz J."/>
            <person name="Talla E."/>
            <person name="Marck C."/>
            <person name="Goffeau A."/>
            <person name="Barbe V."/>
            <person name="Baret P."/>
            <person name="Baronian K."/>
            <person name="Beier S."/>
            <person name="Bleykasten C."/>
            <person name="Bode R."/>
            <person name="Casaregola S."/>
            <person name="Despons L."/>
            <person name="Fairhead C."/>
            <person name="Giersberg M."/>
            <person name="Gierski P."/>
            <person name="Hahnel U."/>
            <person name="Hartmann A."/>
            <person name="Jankowska D."/>
            <person name="Jubin C."/>
            <person name="Jung P."/>
            <person name="Lafontaine I."/>
            <person name="Leh-Louis V."/>
            <person name="Lemaire M."/>
            <person name="Marcet-Houben M."/>
            <person name="Mascher M."/>
            <person name="Morel G."/>
            <person name="Richard G.-F."/>
            <person name="Riechen J."/>
            <person name="Sacerdot C."/>
            <person name="Sarkar A."/>
            <person name="Savel G."/>
            <person name="Schacherer J."/>
            <person name="Sherman D."/>
            <person name="Straub M.-L."/>
            <person name="Stein N."/>
            <person name="Thierry A."/>
            <person name="Trautwein-Schult A."/>
            <person name="Westhof E."/>
            <person name="Worch S."/>
            <person name="Dujon B."/>
            <person name="Souciet J.-L."/>
            <person name="Wincker P."/>
            <person name="Scholz U."/>
            <person name="Neuveglise N."/>
        </authorList>
    </citation>
    <scope>NUCLEOTIDE SEQUENCE</scope>
    <source>
        <strain evidence="3">LS3</strain>
    </source>
</reference>
<dbReference type="PANTHER" id="PTHR28065">
    <property type="entry name" value="FREQUENIN"/>
    <property type="match status" value="1"/>
</dbReference>
<accession>A0A060SZ19</accession>
<feature type="region of interest" description="Disordered" evidence="1">
    <location>
        <begin position="136"/>
        <end position="236"/>
    </location>
</feature>
<dbReference type="InterPro" id="IPR025124">
    <property type="entry name" value="Gag1-like_clamp"/>
</dbReference>
<gene>
    <name evidence="3" type="ORF">GNLVRS02_ARAD1A16412g</name>
</gene>
<feature type="domain" description="Gag1-like clamp" evidence="2">
    <location>
        <begin position="208"/>
        <end position="320"/>
    </location>
</feature>
<organism evidence="3">
    <name type="scientific">Blastobotrys adeninivorans</name>
    <name type="common">Yeast</name>
    <name type="synonym">Arxula adeninivorans</name>
    <dbReference type="NCBI Taxonomy" id="409370"/>
    <lineage>
        <taxon>Eukaryota</taxon>
        <taxon>Fungi</taxon>
        <taxon>Dikarya</taxon>
        <taxon>Ascomycota</taxon>
        <taxon>Saccharomycotina</taxon>
        <taxon>Dipodascomycetes</taxon>
        <taxon>Dipodascales</taxon>
        <taxon>Trichomonascaceae</taxon>
        <taxon>Blastobotrys</taxon>
    </lineage>
</organism>
<dbReference type="EMBL" id="HG937691">
    <property type="protein sequence ID" value="CDP33739.1"/>
    <property type="molecule type" value="Genomic_DNA"/>
</dbReference>
<sequence>MNKPPVITLIDGDVRRPPRPNKVVRLLRALWRKLLSLIYSISPQSPPSTAVCDTQTHQPHAQALAAAPHTMDAKPMLQAADGGAKSRKGHKSLSHRLFRPLVDATHCSRVPKDPWYLKPSIKRRLFEIIESDEELETGPLTGGPEPQMAAGCAPHAARGGGEDFDDDKTGLGGEGSGEQHQHQHRHHLRKVSTLTCGRTSTGTSMPDENGSVGTSQDTAQTLPDESSSSFSYPHPDNVDPGYETWLKIRSQWTGGLHEHTTTPEEFVNFADSKLKGIPESSYPGIYKVLVKDNRPLKEPLNLVDAIKVMKAGWISDGTWPEGN</sequence>
<name>A0A060SZ19_BLAAD</name>
<protein>
    <submittedName>
        <fullName evidence="3">ARAD1A16412p</fullName>
    </submittedName>
</protein>
<dbReference type="AlphaFoldDB" id="A0A060SZ19"/>
<evidence type="ECO:0000256" key="1">
    <source>
        <dbReference type="SAM" id="MobiDB-lite"/>
    </source>
</evidence>
<dbReference type="PANTHER" id="PTHR28065:SF1">
    <property type="entry name" value="DUF4050 DOMAIN-CONTAINING PROTEIN"/>
    <property type="match status" value="1"/>
</dbReference>